<evidence type="ECO:0000259" key="6">
    <source>
        <dbReference type="Pfam" id="PF17827"/>
    </source>
</evidence>
<comment type="catalytic activity">
    <reaction evidence="4">
        <text>L-glutaminyl-[peptide chain release factor] + S-adenosyl-L-methionine = N(5)-methyl-L-glutaminyl-[peptide chain release factor] + S-adenosyl-L-homocysteine + H(+)</text>
        <dbReference type="Rhea" id="RHEA:42896"/>
        <dbReference type="Rhea" id="RHEA-COMP:10271"/>
        <dbReference type="Rhea" id="RHEA-COMP:10272"/>
        <dbReference type="ChEBI" id="CHEBI:15378"/>
        <dbReference type="ChEBI" id="CHEBI:30011"/>
        <dbReference type="ChEBI" id="CHEBI:57856"/>
        <dbReference type="ChEBI" id="CHEBI:59789"/>
        <dbReference type="ChEBI" id="CHEBI:61891"/>
        <dbReference type="EC" id="2.1.1.297"/>
    </reaction>
</comment>
<dbReference type="CDD" id="cd02440">
    <property type="entry name" value="AdoMet_MTases"/>
    <property type="match status" value="1"/>
</dbReference>
<dbReference type="EMBL" id="NWTK01000010">
    <property type="protein sequence ID" value="PKR53085.1"/>
    <property type="molecule type" value="Genomic_DNA"/>
</dbReference>
<protein>
    <recommendedName>
        <fullName evidence="4">Release factor glutamine methyltransferase</fullName>
        <shortName evidence="4">RF MTase</shortName>
        <ecNumber evidence="4">2.1.1.297</ecNumber>
    </recommendedName>
    <alternativeName>
        <fullName evidence="4">N5-glutamine methyltransferase PrmC</fullName>
    </alternativeName>
    <alternativeName>
        <fullName evidence="4">Protein-(glutamine-N5) MTase PrmC</fullName>
    </alternativeName>
    <alternativeName>
        <fullName evidence="4">Protein-glutamine N-methyltransferase PrmC</fullName>
    </alternativeName>
</protein>
<dbReference type="InterPro" id="IPR050320">
    <property type="entry name" value="N5-glutamine_MTase"/>
</dbReference>
<dbReference type="GO" id="GO:0102559">
    <property type="term" value="F:peptide chain release factor N(5)-glutamine methyltransferase activity"/>
    <property type="evidence" value="ECO:0007669"/>
    <property type="project" value="UniProtKB-EC"/>
</dbReference>
<feature type="domain" description="Methyltransferase" evidence="5">
    <location>
        <begin position="145"/>
        <end position="233"/>
    </location>
</feature>
<comment type="caution">
    <text evidence="7">The sequence shown here is derived from an EMBL/GenBank/DDBJ whole genome shotgun (WGS) entry which is preliminary data.</text>
</comment>
<dbReference type="SUPFAM" id="SSF53335">
    <property type="entry name" value="S-adenosyl-L-methionine-dependent methyltransferases"/>
    <property type="match status" value="1"/>
</dbReference>
<name>A0A2N3KRB9_9PROT</name>
<dbReference type="AlphaFoldDB" id="A0A2N3KRB9"/>
<dbReference type="Pfam" id="PF17827">
    <property type="entry name" value="PrmC_N"/>
    <property type="match status" value="1"/>
</dbReference>
<dbReference type="PANTHER" id="PTHR18895:SF74">
    <property type="entry name" value="MTRF1L RELEASE FACTOR GLUTAMINE METHYLTRANSFERASE"/>
    <property type="match status" value="1"/>
</dbReference>
<evidence type="ECO:0000256" key="1">
    <source>
        <dbReference type="ARBA" id="ARBA00022603"/>
    </source>
</evidence>
<proteinExistence type="inferred from homology"/>
<dbReference type="InterPro" id="IPR029063">
    <property type="entry name" value="SAM-dependent_MTases_sf"/>
</dbReference>
<evidence type="ECO:0000313" key="7">
    <source>
        <dbReference type="EMBL" id="PKR53085.1"/>
    </source>
</evidence>
<dbReference type="InterPro" id="IPR004556">
    <property type="entry name" value="HemK-like"/>
</dbReference>
<dbReference type="GO" id="GO:0003676">
    <property type="term" value="F:nucleic acid binding"/>
    <property type="evidence" value="ECO:0007669"/>
    <property type="project" value="InterPro"/>
</dbReference>
<feature type="binding site" evidence="4">
    <location>
        <begin position="150"/>
        <end position="154"/>
    </location>
    <ligand>
        <name>S-adenosyl-L-methionine</name>
        <dbReference type="ChEBI" id="CHEBI:59789"/>
    </ligand>
</feature>
<evidence type="ECO:0000256" key="3">
    <source>
        <dbReference type="ARBA" id="ARBA00022691"/>
    </source>
</evidence>
<dbReference type="OrthoDB" id="9800643at2"/>
<dbReference type="InterPro" id="IPR002052">
    <property type="entry name" value="DNA_methylase_N6_adenine_CS"/>
</dbReference>
<feature type="binding site" evidence="4">
    <location>
        <begin position="225"/>
        <end position="228"/>
    </location>
    <ligand>
        <name>substrate</name>
    </ligand>
</feature>
<accession>A0A2N3KRB9</accession>
<reference evidence="7 8" key="1">
    <citation type="submission" date="2017-09" db="EMBL/GenBank/DDBJ databases">
        <title>Biodiversity and function of Thalassospira species in the particle-attached aromatic-hydrocarbon-degrading consortia from the surface seawater of the South China Sea.</title>
        <authorList>
            <person name="Dong C."/>
            <person name="Liu R."/>
            <person name="Shao Z."/>
        </authorList>
    </citation>
    <scope>NUCLEOTIDE SEQUENCE [LARGE SCALE GENOMIC DNA]</scope>
    <source>
        <strain evidence="7 8">CSC1P2</strain>
    </source>
</reference>
<dbReference type="InterPro" id="IPR040758">
    <property type="entry name" value="PrmC_N"/>
</dbReference>
<organism evidence="7 8">
    <name type="scientific">Thalassospira marina</name>
    <dbReference type="NCBI Taxonomy" id="2048283"/>
    <lineage>
        <taxon>Bacteria</taxon>
        <taxon>Pseudomonadati</taxon>
        <taxon>Pseudomonadota</taxon>
        <taxon>Alphaproteobacteria</taxon>
        <taxon>Rhodospirillales</taxon>
        <taxon>Thalassospiraceae</taxon>
        <taxon>Thalassospira</taxon>
    </lineage>
</organism>
<dbReference type="InterPro" id="IPR025714">
    <property type="entry name" value="Methyltranfer_dom"/>
</dbReference>
<dbReference type="PROSITE" id="PS00092">
    <property type="entry name" value="N6_MTASE"/>
    <property type="match status" value="1"/>
</dbReference>
<comment type="function">
    <text evidence="4">Methylates the class 1 translation termination release factors RF1/PrfA and RF2/PrfB on the glutamine residue of the universally conserved GGQ motif.</text>
</comment>
<evidence type="ECO:0000313" key="8">
    <source>
        <dbReference type="Proteomes" id="UP000233597"/>
    </source>
</evidence>
<keyword evidence="1 4" id="KW-0489">Methyltransferase</keyword>
<evidence type="ECO:0000256" key="4">
    <source>
        <dbReference type="HAMAP-Rule" id="MF_02126"/>
    </source>
</evidence>
<dbReference type="NCBIfam" id="TIGR00536">
    <property type="entry name" value="hemK_fam"/>
    <property type="match status" value="1"/>
</dbReference>
<evidence type="ECO:0000256" key="2">
    <source>
        <dbReference type="ARBA" id="ARBA00022679"/>
    </source>
</evidence>
<feature type="domain" description="Release factor glutamine methyltransferase N-terminal" evidence="6">
    <location>
        <begin position="15"/>
        <end position="85"/>
    </location>
</feature>
<comment type="similarity">
    <text evidence="4">Belongs to the protein N5-glutamine methyltransferase family. PrmC subfamily.</text>
</comment>
<dbReference type="Gene3D" id="1.10.8.10">
    <property type="entry name" value="DNA helicase RuvA subunit, C-terminal domain"/>
    <property type="match status" value="1"/>
</dbReference>
<keyword evidence="3 4" id="KW-0949">S-adenosyl-L-methionine</keyword>
<gene>
    <name evidence="4 7" type="primary">prmC</name>
    <name evidence="7" type="ORF">COO20_15510</name>
</gene>
<sequence>MNEGAPDNTPATLGDLVNWAVVQLRGAGCDTARLDARILLSEACGVDASRILAWPEDKVTDDAATRFRAMIARRMAHEPVSRILGKRDFWRHSFKVTADTLDPRPDSETLVEWAIECATNSAGEVPNEVLNEAPTGTSNAAKSPAIIDFGTGTGCLILSVLGDVPGATGIGVDISPGAVACARENAESLELADRCRFVVSDWDRDLDRELGGKTLAAGFDIMLSNPPYIAQDEMADLAPDVRDYDPYNALSDGADGLGAYRILAGVAARLVRPGGMVIFEIGRGQEKAVHDLLTQHGFDAIEYRRDLGDIVRCVGGRKAG</sequence>
<dbReference type="Proteomes" id="UP000233597">
    <property type="component" value="Unassembled WGS sequence"/>
</dbReference>
<feature type="binding site" evidence="4">
    <location>
        <position position="173"/>
    </location>
    <ligand>
        <name>S-adenosyl-L-methionine</name>
        <dbReference type="ChEBI" id="CHEBI:59789"/>
    </ligand>
</feature>
<dbReference type="GO" id="GO:0032259">
    <property type="term" value="P:methylation"/>
    <property type="evidence" value="ECO:0007669"/>
    <property type="project" value="UniProtKB-KW"/>
</dbReference>
<dbReference type="Gene3D" id="3.40.50.150">
    <property type="entry name" value="Vaccinia Virus protein VP39"/>
    <property type="match status" value="1"/>
</dbReference>
<dbReference type="InterPro" id="IPR019874">
    <property type="entry name" value="RF_methyltr_PrmC"/>
</dbReference>
<evidence type="ECO:0000259" key="5">
    <source>
        <dbReference type="Pfam" id="PF13847"/>
    </source>
</evidence>
<dbReference type="HAMAP" id="MF_02126">
    <property type="entry name" value="RF_methyltr_PrmC"/>
    <property type="match status" value="1"/>
</dbReference>
<keyword evidence="2 4" id="KW-0808">Transferase</keyword>
<dbReference type="NCBIfam" id="TIGR03534">
    <property type="entry name" value="RF_mod_PrmC"/>
    <property type="match status" value="1"/>
</dbReference>
<dbReference type="EC" id="2.1.1.297" evidence="4"/>
<feature type="binding site" evidence="4">
    <location>
        <position position="202"/>
    </location>
    <ligand>
        <name>S-adenosyl-L-methionine</name>
        <dbReference type="ChEBI" id="CHEBI:59789"/>
    </ligand>
</feature>
<dbReference type="Pfam" id="PF13847">
    <property type="entry name" value="Methyltransf_31"/>
    <property type="match status" value="1"/>
</dbReference>
<dbReference type="PANTHER" id="PTHR18895">
    <property type="entry name" value="HEMK METHYLTRANSFERASE"/>
    <property type="match status" value="1"/>
</dbReference>
<feature type="binding site" evidence="4">
    <location>
        <position position="225"/>
    </location>
    <ligand>
        <name>S-adenosyl-L-methionine</name>
        <dbReference type="ChEBI" id="CHEBI:59789"/>
    </ligand>
</feature>